<accession>M4NEB1</accession>
<dbReference type="KEGG" id="rhd:R2APBS1_1956"/>
<dbReference type="HOGENOM" id="CLU_2737369_0_0_6"/>
<dbReference type="STRING" id="666685.R2APBS1_1956"/>
<proteinExistence type="predicted"/>
<protein>
    <submittedName>
        <fullName evidence="1">Uncharacterized protein</fullName>
    </submittedName>
</protein>
<organism evidence="1 2">
    <name type="scientific">Rhodanobacter denitrificans</name>
    <dbReference type="NCBI Taxonomy" id="666685"/>
    <lineage>
        <taxon>Bacteria</taxon>
        <taxon>Pseudomonadati</taxon>
        <taxon>Pseudomonadota</taxon>
        <taxon>Gammaproteobacteria</taxon>
        <taxon>Lysobacterales</taxon>
        <taxon>Rhodanobacteraceae</taxon>
        <taxon>Rhodanobacter</taxon>
    </lineage>
</organism>
<dbReference type="RefSeq" id="WP_015447804.1">
    <property type="nucleotide sequence ID" value="NC_020541.1"/>
</dbReference>
<evidence type="ECO:0000313" key="1">
    <source>
        <dbReference type="EMBL" id="AGG89079.1"/>
    </source>
</evidence>
<name>M4NEB1_9GAMM</name>
<sequence length="71" mass="7624">METSVTIFFELNDEKAFRQAACDRARADDLGEEEARSYLDAEETTIGACAIMLFDPGMSPPGCSIVDSSAG</sequence>
<evidence type="ECO:0000313" key="2">
    <source>
        <dbReference type="Proteomes" id="UP000011859"/>
    </source>
</evidence>
<dbReference type="GeneID" id="72428690"/>
<dbReference type="AlphaFoldDB" id="M4NEB1"/>
<gene>
    <name evidence="1" type="ORF">R2APBS1_1956</name>
</gene>
<dbReference type="Proteomes" id="UP000011859">
    <property type="component" value="Chromosome"/>
</dbReference>
<keyword evidence="2" id="KW-1185">Reference proteome</keyword>
<reference evidence="1 2" key="1">
    <citation type="submission" date="2012-04" db="EMBL/GenBank/DDBJ databases">
        <title>Complete genome of Rhodanobacter sp. 2APBS1.</title>
        <authorList>
            <consortium name="US DOE Joint Genome Institute"/>
            <person name="Huntemann M."/>
            <person name="Wei C.-L."/>
            <person name="Han J."/>
            <person name="Detter J.C."/>
            <person name="Han C."/>
            <person name="Tapia R."/>
            <person name="Munk A.C.C."/>
            <person name="Chen A."/>
            <person name="Krypides N."/>
            <person name="Mavromatis K."/>
            <person name="Markowitz V."/>
            <person name="Szeto E."/>
            <person name="Ivanova N."/>
            <person name="Mikhailova N."/>
            <person name="Ovchinnikova G."/>
            <person name="Pagani I."/>
            <person name="Pati A."/>
            <person name="Goodwin L."/>
            <person name="Peters L."/>
            <person name="Pitluck S."/>
            <person name="Woyke T."/>
            <person name="Prakash O."/>
            <person name="Elkins J."/>
            <person name="Brown S."/>
            <person name="Palumbo A."/>
            <person name="Hemme C."/>
            <person name="Zhou J."/>
            <person name="Watson D."/>
            <person name="Jardine P."/>
            <person name="Kostka J."/>
            <person name="Green S."/>
        </authorList>
    </citation>
    <scope>NUCLEOTIDE SEQUENCE [LARGE SCALE GENOMIC DNA]</scope>
    <source>
        <strain evidence="1 2">2APBS1</strain>
    </source>
</reference>
<dbReference type="EMBL" id="CP003470">
    <property type="protein sequence ID" value="AGG89079.1"/>
    <property type="molecule type" value="Genomic_DNA"/>
</dbReference>